<accession>A0A9P0GGL6</accession>
<evidence type="ECO:0000256" key="1">
    <source>
        <dbReference type="SAM" id="Coils"/>
    </source>
</evidence>
<name>A0A9P0GGL6_9CUCU</name>
<feature type="compositionally biased region" description="Basic and acidic residues" evidence="2">
    <location>
        <begin position="398"/>
        <end position="408"/>
    </location>
</feature>
<feature type="coiled-coil region" evidence="1">
    <location>
        <begin position="435"/>
        <end position="469"/>
    </location>
</feature>
<dbReference type="OrthoDB" id="10051617at2759"/>
<evidence type="ECO:0000313" key="3">
    <source>
        <dbReference type="EMBL" id="CAH1115175.1"/>
    </source>
</evidence>
<sequence>MSTTPGSKLSPFGNSIRKTLLTPCRRVGLSRKTKTPNSINKLLSQTPVSNTKLSDQQSNITPVNKNKTPIKRKSLVELANPMEKSCKLEDNVKSKPNAKKSLNECFNSKESELKSNTIPTEPTDEKNIKQVVTSKKNSKKCKKNSEHENIDNESKKNSNVKDIKKIEQIGVDCKKVIPKEYDINTKNEQNTSDSEALEIKTVAQVHVGSIQNDQNFYGLVSDHDYHKKDITNEDTKNPVCKEIFKENISNKKMVQCFELETNNSSTSTSSSPIVRKPCKNRILSDSDDDFTILPPENAKNKNESNNKNILVERSTSINNECVERIRDCKIGLQNLSEEDMNIIKNKTKKKNKKFILSDDSDDDFCPKSSMKIKKSMSEMKLKTKTSSNSSTGKTDSGPGDKKSTENHSKSKNFSKTVISQLSFDDEDEDAFTSTPDREKNEKRELIEKIKDLESKIKIKKQKVDNLNRASVYKSKHNVNELKQLSDTWRQGCVLGLNELIVKLQNHGPIDMTTLLRNLRIPDEMVARIFVDVISD</sequence>
<feature type="region of interest" description="Disordered" evidence="2">
    <location>
        <begin position="111"/>
        <end position="158"/>
    </location>
</feature>
<dbReference type="Proteomes" id="UP001153636">
    <property type="component" value="Chromosome 9"/>
</dbReference>
<evidence type="ECO:0008006" key="5">
    <source>
        <dbReference type="Google" id="ProtNLM"/>
    </source>
</evidence>
<dbReference type="EMBL" id="OV651821">
    <property type="protein sequence ID" value="CAH1115175.1"/>
    <property type="molecule type" value="Genomic_DNA"/>
</dbReference>
<proteinExistence type="predicted"/>
<feature type="region of interest" description="Disordered" evidence="2">
    <location>
        <begin position="366"/>
        <end position="411"/>
    </location>
</feature>
<feature type="compositionally biased region" description="Low complexity" evidence="2">
    <location>
        <begin position="384"/>
        <end position="394"/>
    </location>
</feature>
<feature type="compositionally biased region" description="Basic and acidic residues" evidence="2">
    <location>
        <begin position="143"/>
        <end position="158"/>
    </location>
</feature>
<keyword evidence="4" id="KW-1185">Reference proteome</keyword>
<reference evidence="3" key="1">
    <citation type="submission" date="2022-01" db="EMBL/GenBank/DDBJ databases">
        <authorList>
            <person name="King R."/>
        </authorList>
    </citation>
    <scope>NUCLEOTIDE SEQUENCE</scope>
</reference>
<organism evidence="3 4">
    <name type="scientific">Psylliodes chrysocephalus</name>
    <dbReference type="NCBI Taxonomy" id="3402493"/>
    <lineage>
        <taxon>Eukaryota</taxon>
        <taxon>Metazoa</taxon>
        <taxon>Ecdysozoa</taxon>
        <taxon>Arthropoda</taxon>
        <taxon>Hexapoda</taxon>
        <taxon>Insecta</taxon>
        <taxon>Pterygota</taxon>
        <taxon>Neoptera</taxon>
        <taxon>Endopterygota</taxon>
        <taxon>Coleoptera</taxon>
        <taxon>Polyphaga</taxon>
        <taxon>Cucujiformia</taxon>
        <taxon>Chrysomeloidea</taxon>
        <taxon>Chrysomelidae</taxon>
        <taxon>Galerucinae</taxon>
        <taxon>Alticini</taxon>
        <taxon>Psylliodes</taxon>
    </lineage>
</organism>
<protein>
    <recommendedName>
        <fullName evidence="5">Swi5-dependent recombination DNA repair protein 1 homolog</fullName>
    </recommendedName>
</protein>
<gene>
    <name evidence="3" type="ORF">PSYICH_LOCUS15677</name>
</gene>
<evidence type="ECO:0000313" key="4">
    <source>
        <dbReference type="Proteomes" id="UP001153636"/>
    </source>
</evidence>
<evidence type="ECO:0000256" key="2">
    <source>
        <dbReference type="SAM" id="MobiDB-lite"/>
    </source>
</evidence>
<feature type="region of interest" description="Disordered" evidence="2">
    <location>
        <begin position="45"/>
        <end position="66"/>
    </location>
</feature>
<keyword evidence="1" id="KW-0175">Coiled coil</keyword>
<dbReference type="AlphaFoldDB" id="A0A9P0GGL6"/>